<dbReference type="InterPro" id="IPR029034">
    <property type="entry name" value="Cystine-knot_cytokine"/>
</dbReference>
<accession>A0A0N4VMS2</accession>
<gene>
    <name evidence="2" type="ORF">EVEC_LOCUS11468</name>
</gene>
<feature type="region of interest" description="Disordered" evidence="1">
    <location>
        <begin position="73"/>
        <end position="97"/>
    </location>
</feature>
<name>A0A0N4VMS2_ENTVE</name>
<evidence type="ECO:0000313" key="3">
    <source>
        <dbReference type="Proteomes" id="UP000274131"/>
    </source>
</evidence>
<reference evidence="4" key="1">
    <citation type="submission" date="2017-02" db="UniProtKB">
        <authorList>
            <consortium name="WormBaseParasite"/>
        </authorList>
    </citation>
    <scope>IDENTIFICATION</scope>
</reference>
<dbReference type="AlphaFoldDB" id="A0A0N4VMS2"/>
<dbReference type="OrthoDB" id="5914460at2759"/>
<sequence length="360" mass="41476">MLSALSIVAVDKELVECKEHWKSLLDQLDSAIEQKKKKHKKRFSPISPTLPDRDSAFVLDRLNSIQVTEEEELVRDSRVPNPAQRKYKGPFNPKKNNTAEECKRLSQQELVLELKQKGTYNPDLMAWDASGVIRFLDRSIVDQYERQVRRRPNTEENAERNVEALERILAELHLQCDVREPAVLSRLRNLTVSPPNKTIVSPSIRMTESEMRSKREAVRDIVDSLQQSKQEDTTQLPGTTTTQQRQKIIGDVHVVPFGCDKRASVENGYLRLCSACQAIRKLPETFFPPFINEVMCDDDKACIYFYNSPHGKCKQKHMNFVVLKNVGSNECQIWQKFNLNVRVSCECFIGEFQSFSRSSK</sequence>
<evidence type="ECO:0000256" key="1">
    <source>
        <dbReference type="SAM" id="MobiDB-lite"/>
    </source>
</evidence>
<dbReference type="WBParaSite" id="EVEC_0001224901-mRNA-1">
    <property type="protein sequence ID" value="EVEC_0001224901-mRNA-1"/>
    <property type="gene ID" value="EVEC_0001224901"/>
</dbReference>
<dbReference type="SUPFAM" id="SSF57501">
    <property type="entry name" value="Cystine-knot cytokines"/>
    <property type="match status" value="1"/>
</dbReference>
<dbReference type="PANTHER" id="PTHR33995">
    <property type="entry name" value="PROTEIN CBG18546"/>
    <property type="match status" value="1"/>
</dbReference>
<evidence type="ECO:0000313" key="2">
    <source>
        <dbReference type="EMBL" id="VDD96717.1"/>
    </source>
</evidence>
<reference evidence="2 3" key="2">
    <citation type="submission" date="2018-10" db="EMBL/GenBank/DDBJ databases">
        <authorList>
            <consortium name="Pathogen Informatics"/>
        </authorList>
    </citation>
    <scope>NUCLEOTIDE SEQUENCE [LARGE SCALE GENOMIC DNA]</scope>
</reference>
<organism evidence="4">
    <name type="scientific">Enterobius vermicularis</name>
    <name type="common">Human pinworm</name>
    <dbReference type="NCBI Taxonomy" id="51028"/>
    <lineage>
        <taxon>Eukaryota</taxon>
        <taxon>Metazoa</taxon>
        <taxon>Ecdysozoa</taxon>
        <taxon>Nematoda</taxon>
        <taxon>Chromadorea</taxon>
        <taxon>Rhabditida</taxon>
        <taxon>Spirurina</taxon>
        <taxon>Oxyuridomorpha</taxon>
        <taxon>Oxyuroidea</taxon>
        <taxon>Oxyuridae</taxon>
        <taxon>Enterobius</taxon>
    </lineage>
</organism>
<protein>
    <submittedName>
        <fullName evidence="2 4">Uncharacterized protein</fullName>
    </submittedName>
</protein>
<evidence type="ECO:0000313" key="4">
    <source>
        <dbReference type="WBParaSite" id="EVEC_0001224901-mRNA-1"/>
    </source>
</evidence>
<dbReference type="Proteomes" id="UP000274131">
    <property type="component" value="Unassembled WGS sequence"/>
</dbReference>
<dbReference type="PANTHER" id="PTHR33995:SF7">
    <property type="entry name" value="BURSICON SUBUNIT ALPHA-RELATED"/>
    <property type="match status" value="1"/>
</dbReference>
<proteinExistence type="predicted"/>
<keyword evidence="3" id="KW-1185">Reference proteome</keyword>
<dbReference type="EMBL" id="UXUI01012120">
    <property type="protein sequence ID" value="VDD96717.1"/>
    <property type="molecule type" value="Genomic_DNA"/>
</dbReference>